<evidence type="ECO:0000313" key="1">
    <source>
        <dbReference type="Proteomes" id="UP000095282"/>
    </source>
</evidence>
<accession>A0A1I7UTS3</accession>
<name>A0A1I7UTS3_9PELO</name>
<proteinExistence type="predicted"/>
<dbReference type="WBParaSite" id="Csp11.Scaffold630.g19272.t1">
    <property type="protein sequence ID" value="Csp11.Scaffold630.g19272.t1"/>
    <property type="gene ID" value="Csp11.Scaffold630.g19272"/>
</dbReference>
<sequence length="223" mass="26646">MSRDQQHILPNKLLFLSLGNEEELEELEKYVEKKQFVLYVTTGQTVELVFGYEYETKRRLKIKLETEDPPENTIKSLRILDDWIPYTQKKDVLTTFWTSQERIVPIVSYYDSGQVETEMDEVKRMMREYEDVNVGYTKLSFYQITRLLDVFLKKKKREKCVRLRFYNTHGIDMPTCFRKLGLTWTDIIGMTERTCNNRFRLRLGNGKVAVIEHKGRGFEFLLL</sequence>
<protein>
    <submittedName>
        <fullName evidence="2">FTH domain-containing protein</fullName>
    </submittedName>
</protein>
<keyword evidence="1" id="KW-1185">Reference proteome</keyword>
<evidence type="ECO:0000313" key="2">
    <source>
        <dbReference type="WBParaSite" id="Csp11.Scaffold630.g19272.t1"/>
    </source>
</evidence>
<reference evidence="2" key="1">
    <citation type="submission" date="2016-11" db="UniProtKB">
        <authorList>
            <consortium name="WormBaseParasite"/>
        </authorList>
    </citation>
    <scope>IDENTIFICATION</scope>
</reference>
<organism evidence="1 2">
    <name type="scientific">Caenorhabditis tropicalis</name>
    <dbReference type="NCBI Taxonomy" id="1561998"/>
    <lineage>
        <taxon>Eukaryota</taxon>
        <taxon>Metazoa</taxon>
        <taxon>Ecdysozoa</taxon>
        <taxon>Nematoda</taxon>
        <taxon>Chromadorea</taxon>
        <taxon>Rhabditida</taxon>
        <taxon>Rhabditina</taxon>
        <taxon>Rhabditomorpha</taxon>
        <taxon>Rhabditoidea</taxon>
        <taxon>Rhabditidae</taxon>
        <taxon>Peloderinae</taxon>
        <taxon>Caenorhabditis</taxon>
    </lineage>
</organism>
<dbReference type="AlphaFoldDB" id="A0A1I7UTS3"/>
<dbReference type="Proteomes" id="UP000095282">
    <property type="component" value="Unplaced"/>
</dbReference>